<name>E1QRW9_VULDI</name>
<dbReference type="AlphaFoldDB" id="E1QRW9"/>
<keyword evidence="1" id="KW-1133">Transmembrane helix</keyword>
<evidence type="ECO:0000256" key="1">
    <source>
        <dbReference type="SAM" id="Phobius"/>
    </source>
</evidence>
<dbReference type="eggNOG" id="arCOG10502">
    <property type="taxonomic scope" value="Archaea"/>
</dbReference>
<organism evidence="2 3">
    <name type="scientific">Vulcanisaeta distributa (strain DSM 14429 / JCM 11212 / NBRC 100878 / IC-017)</name>
    <dbReference type="NCBI Taxonomy" id="572478"/>
    <lineage>
        <taxon>Archaea</taxon>
        <taxon>Thermoproteota</taxon>
        <taxon>Thermoprotei</taxon>
        <taxon>Thermoproteales</taxon>
        <taxon>Thermoproteaceae</taxon>
        <taxon>Vulcanisaeta</taxon>
    </lineage>
</organism>
<accession>E1QRW9</accession>
<reference evidence="3" key="2">
    <citation type="journal article" date="2010" name="Stand. Genomic Sci.">
        <title>Complete genome sequence of Vulcanisaeta distributa type strain (IC-017T).</title>
        <authorList>
            <person name="Mavromatis K."/>
            <person name="Sikorski J."/>
            <person name="Pabst E."/>
            <person name="Teshima H."/>
            <person name="Lapidus A."/>
            <person name="Lucas S."/>
            <person name="Nolan M."/>
            <person name="Glavina Del Rio T."/>
            <person name="Cheng J."/>
            <person name="Bruce D."/>
            <person name="Goodwin L."/>
            <person name="Pitluck S."/>
            <person name="Liolios K."/>
            <person name="Ivanova N."/>
            <person name="Mikhailova N."/>
            <person name="Pati A."/>
            <person name="Chen A."/>
            <person name="Palaniappan K."/>
            <person name="Land M."/>
            <person name="Hauser L."/>
            <person name="Chang Y."/>
            <person name="Jeffries C."/>
            <person name="Rohde M."/>
            <person name="Spring S."/>
            <person name="Goker M."/>
            <person name="Wirth R."/>
            <person name="Woyke T."/>
            <person name="Bristow J."/>
            <person name="Eisen J."/>
            <person name="Markowitz V."/>
            <person name="Hugenholtz P."/>
            <person name="Klenk H."/>
            <person name="Kyrpides N."/>
        </authorList>
    </citation>
    <scope>NUCLEOTIDE SEQUENCE [LARGE SCALE GENOMIC DNA]</scope>
    <source>
        <strain evidence="3">DSM 14429 / JCM 11212 / NBRC 100878 / IC-017</strain>
    </source>
</reference>
<dbReference type="EMBL" id="CP002100">
    <property type="protein sequence ID" value="ADN50686.1"/>
    <property type="molecule type" value="Genomic_DNA"/>
</dbReference>
<keyword evidence="3" id="KW-1185">Reference proteome</keyword>
<keyword evidence="1" id="KW-0472">Membrane</keyword>
<sequence length="597" mass="65724">MSRFILVMPMNAPPVSHVRGQVRIIEAIATTIIVLILAALLPIIFNSPTTTLRSQVQTNTEWYAYDVLLTAINNPQFTYYVQHNNWSAIRSLLNTIVGPQYDWYIAVVPYRKVVSIVSVMNYGNYVLIPLSIIPKVYYAPPLGMPIFMTSMSVSMLSLNVYTINSILGGKYSINITMPLSNVAFIQCKNLFSTNITQCIKSGNVRMINWWLESFDPRTGVAVVWLNATGNVYMLVSNGSIPYNVLSNSYCQYPYCYPIGGVSNIMYSSFNAPYNNEPQFINYYTQQALSQCYSSSNGMYGGSNYLVMIKTSGGTASGQSLNAPTTVSCTLPVSVNDNVGGINAYLIGQLLTSIPGTSFTLGFSNVEVELGVCFVNGTCINDYTGSVAGASFPISIGNVNAAETYGNTHEYLSLSVNGNTDITSLPSYYYVYLLTLSLSLDLAKCGIDVNASIYDLVTMSSVSLSYFYNLTSNDGLNCTQLMSLPNITSISLTMIPSNILLQQSTPQNPNNDVYYVYNATTIVYDLWVSPTPTTSYYIPITISYNFESIDKYNVVPQQYRERFFLSGFAPTASAYAIIQLPNGTYYLVYLGLMSVASG</sequence>
<proteinExistence type="predicted"/>
<feature type="transmembrane region" description="Helical" evidence="1">
    <location>
        <begin position="24"/>
        <end position="45"/>
    </location>
</feature>
<dbReference type="STRING" id="572478.Vdis_1300"/>
<protein>
    <submittedName>
        <fullName evidence="2">Uncharacterized protein</fullName>
    </submittedName>
</protein>
<dbReference type="HOGENOM" id="CLU_511544_0_0_2"/>
<dbReference type="Proteomes" id="UP000006681">
    <property type="component" value="Chromosome"/>
</dbReference>
<evidence type="ECO:0000313" key="3">
    <source>
        <dbReference type="Proteomes" id="UP000006681"/>
    </source>
</evidence>
<evidence type="ECO:0000313" key="2">
    <source>
        <dbReference type="EMBL" id="ADN50686.1"/>
    </source>
</evidence>
<dbReference type="KEGG" id="vdi:Vdis_1300"/>
<reference evidence="2 3" key="1">
    <citation type="journal article" date="2010" name="Stand. Genomic Sci.">
        <title>Complete genome sequence of Vulcanisaeta distributa type strain (IC-017).</title>
        <authorList>
            <person name="Mavromatis K."/>
            <person name="Sikorski J."/>
            <person name="Pabst E."/>
            <person name="Teshima H."/>
            <person name="Lapidus A."/>
            <person name="Lucas S."/>
            <person name="Nolan M."/>
            <person name="Glavina Del Rio T."/>
            <person name="Cheng J.F."/>
            <person name="Bruce D."/>
            <person name="Goodwin L."/>
            <person name="Pitluck S."/>
            <person name="Liolios K."/>
            <person name="Ivanova N."/>
            <person name="Mikhailova N."/>
            <person name="Pati A."/>
            <person name="Chen A."/>
            <person name="Palaniappan K."/>
            <person name="Land M."/>
            <person name="Hauser L."/>
            <person name="Chang Y.J."/>
            <person name="Jeffries C.D."/>
            <person name="Rohde M."/>
            <person name="Spring S."/>
            <person name="Goker M."/>
            <person name="Wirth R."/>
            <person name="Woyke T."/>
            <person name="Bristow J."/>
            <person name="Eisen J.A."/>
            <person name="Markowitz V."/>
            <person name="Hugenholtz P."/>
            <person name="Klenk H.P."/>
            <person name="Kyrpides N.C."/>
        </authorList>
    </citation>
    <scope>NUCLEOTIDE SEQUENCE [LARGE SCALE GENOMIC DNA]</scope>
    <source>
        <strain evidence="3">DSM 14429 / JCM 11212 / NBRC 100878 / IC-017</strain>
    </source>
</reference>
<keyword evidence="1" id="KW-0812">Transmembrane</keyword>
<gene>
    <name evidence="2" type="ordered locus">Vdis_1300</name>
</gene>